<keyword evidence="2" id="KW-0812">Transmembrane</keyword>
<name>A0A0W8E185_9ZZZZ</name>
<dbReference type="EMBL" id="LNQE01001920">
    <property type="protein sequence ID" value="KUG02388.1"/>
    <property type="molecule type" value="Genomic_DNA"/>
</dbReference>
<protein>
    <submittedName>
        <fullName evidence="3">Uncharacterized protein</fullName>
    </submittedName>
</protein>
<evidence type="ECO:0000256" key="2">
    <source>
        <dbReference type="SAM" id="Phobius"/>
    </source>
</evidence>
<reference evidence="3" key="1">
    <citation type="journal article" date="2015" name="Proc. Natl. Acad. Sci. U.S.A.">
        <title>Networks of energetic and metabolic interactions define dynamics in microbial communities.</title>
        <authorList>
            <person name="Embree M."/>
            <person name="Liu J.K."/>
            <person name="Al-Bassam M.M."/>
            <person name="Zengler K."/>
        </authorList>
    </citation>
    <scope>NUCLEOTIDE SEQUENCE</scope>
</reference>
<proteinExistence type="predicted"/>
<keyword evidence="2" id="KW-1133">Transmembrane helix</keyword>
<dbReference type="AlphaFoldDB" id="A0A0W8E185"/>
<keyword evidence="2" id="KW-0472">Membrane</keyword>
<organism evidence="3">
    <name type="scientific">hydrocarbon metagenome</name>
    <dbReference type="NCBI Taxonomy" id="938273"/>
    <lineage>
        <taxon>unclassified sequences</taxon>
        <taxon>metagenomes</taxon>
        <taxon>ecological metagenomes</taxon>
    </lineage>
</organism>
<feature type="region of interest" description="Disordered" evidence="1">
    <location>
        <begin position="620"/>
        <end position="640"/>
    </location>
</feature>
<evidence type="ECO:0000313" key="3">
    <source>
        <dbReference type="EMBL" id="KUG02388.1"/>
    </source>
</evidence>
<sequence length="699" mass="75965">MKRIKRSGRLSLLAVLLVASLLMTTSSYLAEVDPNWDKSSLCFTSDNDQKIDIQGQYLQINKIVDVSADYEGNVPTSFSVDIYDSDSDAYETTLSISEGTNNTSFNQPGEWMFEEQPCGAAIAYDPGSQQFEISQSASIITATVKNGDDSEAMAGSTAYEVWWAASGNPKDGIIVDSGSIPALESGETYDLTYDVADNPNGSAGNYMFKAYQRPGHNGTGVLWSGQISVNVKDSTAIPVTITNTYDNDPITHTLTIEKVVVGAYDGQAFQFAVKSTGENSLWAPIYLNDGESDSTSGLTGLKYVKEVVANGADSITYEVNGITVTPDDDGFVQVDLTNQDVTVKVTNYFGQQPYGKLYIKKIINGDDPEEEYTVRLCPYGELQAYALAGDGQPGDGCISLNIEKGVNTFNYEDYEFDGLYSIYEDGPVTDEHQGYLVFLSDSDWDYDSDSPIAGEGVDGFDVPDESTPVDLDDPNSDVYLVIVNYFEGDTPSDEPRLIVEKSITGNATQREFTVQLQKWECASPESDFARVADLSLECGWQTVETFNLLRTNNDWTLNLKDIISEYGSGDYRIIENTQGITRLVSVNYALDGENTGEDFAAFYLGREIENDIKVVITNRFSSSSSSGGGSSTSYTPPAEPEEPVIVLEPEPQIPAPIVPEIIAVPEPTPQLPKTGAAPMAAGMGLILAAGGFAIRRIKK</sequence>
<evidence type="ECO:0000256" key="1">
    <source>
        <dbReference type="SAM" id="MobiDB-lite"/>
    </source>
</evidence>
<feature type="transmembrane region" description="Helical" evidence="2">
    <location>
        <begin position="675"/>
        <end position="694"/>
    </location>
</feature>
<accession>A0A0W8E185</accession>
<comment type="caution">
    <text evidence="3">The sequence shown here is derived from an EMBL/GenBank/DDBJ whole genome shotgun (WGS) entry which is preliminary data.</text>
</comment>
<gene>
    <name evidence="3" type="ORF">ASZ90_020210</name>
</gene>